<proteinExistence type="predicted"/>
<gene>
    <name evidence="4" type="ORF">Afil01_67180</name>
</gene>
<dbReference type="EMBL" id="BSTX01000008">
    <property type="protein sequence ID" value="GLZ81911.1"/>
    <property type="molecule type" value="Genomic_DNA"/>
</dbReference>
<keyword evidence="1" id="KW-0560">Oxidoreductase</keyword>
<dbReference type="SUPFAM" id="SSF51735">
    <property type="entry name" value="NAD(P)-binding Rossmann-fold domains"/>
    <property type="match status" value="1"/>
</dbReference>
<feature type="compositionally biased region" description="Low complexity" evidence="2">
    <location>
        <begin position="234"/>
        <end position="262"/>
    </location>
</feature>
<evidence type="ECO:0000313" key="5">
    <source>
        <dbReference type="Proteomes" id="UP001165079"/>
    </source>
</evidence>
<keyword evidence="5" id="KW-1185">Reference proteome</keyword>
<organism evidence="4 5">
    <name type="scientific">Actinorhabdospora filicis</name>
    <dbReference type="NCBI Taxonomy" id="1785913"/>
    <lineage>
        <taxon>Bacteria</taxon>
        <taxon>Bacillati</taxon>
        <taxon>Actinomycetota</taxon>
        <taxon>Actinomycetes</taxon>
        <taxon>Micromonosporales</taxon>
        <taxon>Micromonosporaceae</taxon>
        <taxon>Actinorhabdospora</taxon>
    </lineage>
</organism>
<sequence length="272" mass="27018">MTLAIIGGGMIGSAVAWRAVAAGLDVVLSNSREPSTLAGLAASLGARAAFAAEAALAADVVVAAIPVSAFGKLPARALAGKIVVDTANYYPERDGHLAELDSGALTSSELLQRHLPSSTVVKGFNAITPHQIGTLARPAGAADRSALPIAGEAGAKAEVARLLDRLGFDAADAGVLAESWRAEPGTPAYILPYLGEGGGVPRLDGRDAGRARPGRAGGGAAGLGGPAAGGGGAAAPAVSRVRSPRAPAPRASAARRWPGPAGRARRPRPPRP</sequence>
<dbReference type="Pfam" id="PF03807">
    <property type="entry name" value="F420_oxidored"/>
    <property type="match status" value="1"/>
</dbReference>
<dbReference type="AlphaFoldDB" id="A0A9W6SWB0"/>
<evidence type="ECO:0000313" key="4">
    <source>
        <dbReference type="EMBL" id="GLZ81911.1"/>
    </source>
</evidence>
<evidence type="ECO:0000256" key="1">
    <source>
        <dbReference type="ARBA" id="ARBA00023002"/>
    </source>
</evidence>
<dbReference type="InterPro" id="IPR028939">
    <property type="entry name" value="P5C_Rdtase_cat_N"/>
</dbReference>
<dbReference type="InterPro" id="IPR036291">
    <property type="entry name" value="NAD(P)-bd_dom_sf"/>
</dbReference>
<name>A0A9W6SWB0_9ACTN</name>
<dbReference type="Gene3D" id="3.40.50.720">
    <property type="entry name" value="NAD(P)-binding Rossmann-like Domain"/>
    <property type="match status" value="1"/>
</dbReference>
<reference evidence="4" key="1">
    <citation type="submission" date="2023-03" db="EMBL/GenBank/DDBJ databases">
        <title>Actinorhabdospora filicis NBRC 111898.</title>
        <authorList>
            <person name="Ichikawa N."/>
            <person name="Sato H."/>
            <person name="Tonouchi N."/>
        </authorList>
    </citation>
    <scope>NUCLEOTIDE SEQUENCE</scope>
    <source>
        <strain evidence="4">NBRC 111898</strain>
    </source>
</reference>
<dbReference type="GO" id="GO:0016491">
    <property type="term" value="F:oxidoreductase activity"/>
    <property type="evidence" value="ECO:0007669"/>
    <property type="project" value="UniProtKB-KW"/>
</dbReference>
<dbReference type="RefSeq" id="WP_285667480.1">
    <property type="nucleotide sequence ID" value="NZ_BSTX01000008.1"/>
</dbReference>
<feature type="region of interest" description="Disordered" evidence="2">
    <location>
        <begin position="202"/>
        <end position="272"/>
    </location>
</feature>
<dbReference type="Proteomes" id="UP001165079">
    <property type="component" value="Unassembled WGS sequence"/>
</dbReference>
<protein>
    <recommendedName>
        <fullName evidence="3">Pyrroline-5-carboxylate reductase catalytic N-terminal domain-containing protein</fullName>
    </recommendedName>
</protein>
<dbReference type="PANTHER" id="PTHR14239">
    <property type="entry name" value="DUDULIN-RELATED"/>
    <property type="match status" value="1"/>
</dbReference>
<comment type="caution">
    <text evidence="4">The sequence shown here is derived from an EMBL/GenBank/DDBJ whole genome shotgun (WGS) entry which is preliminary data.</text>
</comment>
<dbReference type="InterPro" id="IPR051267">
    <property type="entry name" value="STEAP_metalloreductase"/>
</dbReference>
<feature type="compositionally biased region" description="Basic residues" evidence="2">
    <location>
        <begin position="263"/>
        <end position="272"/>
    </location>
</feature>
<feature type="domain" description="Pyrroline-5-carboxylate reductase catalytic N-terminal" evidence="3">
    <location>
        <begin position="3"/>
        <end position="89"/>
    </location>
</feature>
<accession>A0A9W6SWB0</accession>
<evidence type="ECO:0000259" key="3">
    <source>
        <dbReference type="Pfam" id="PF03807"/>
    </source>
</evidence>
<evidence type="ECO:0000256" key="2">
    <source>
        <dbReference type="SAM" id="MobiDB-lite"/>
    </source>
</evidence>
<feature type="compositionally biased region" description="Gly residues" evidence="2">
    <location>
        <begin position="215"/>
        <end position="233"/>
    </location>
</feature>